<feature type="transmembrane region" description="Helical" evidence="1">
    <location>
        <begin position="41"/>
        <end position="61"/>
    </location>
</feature>
<dbReference type="Proteomes" id="UP000444960">
    <property type="component" value="Unassembled WGS sequence"/>
</dbReference>
<accession>A0A7I9V4C5</accession>
<keyword evidence="3" id="KW-1185">Reference proteome</keyword>
<evidence type="ECO:0000313" key="3">
    <source>
        <dbReference type="Proteomes" id="UP000444960"/>
    </source>
</evidence>
<dbReference type="RefSeq" id="WP_161893800.1">
    <property type="nucleotide sequence ID" value="NZ_BJOV01000001.1"/>
</dbReference>
<gene>
    <name evidence="2" type="ORF">nbrc107696_02970</name>
</gene>
<dbReference type="OrthoDB" id="5065240at2"/>
<keyword evidence="1" id="KW-0812">Transmembrane</keyword>
<comment type="caution">
    <text evidence="2">The sequence shown here is derived from an EMBL/GenBank/DDBJ whole genome shotgun (WGS) entry which is preliminary data.</text>
</comment>
<organism evidence="2 3">
    <name type="scientific">Gordonia spumicola</name>
    <dbReference type="NCBI Taxonomy" id="589161"/>
    <lineage>
        <taxon>Bacteria</taxon>
        <taxon>Bacillati</taxon>
        <taxon>Actinomycetota</taxon>
        <taxon>Actinomycetes</taxon>
        <taxon>Mycobacteriales</taxon>
        <taxon>Gordoniaceae</taxon>
        <taxon>Gordonia</taxon>
    </lineage>
</organism>
<reference evidence="3" key="1">
    <citation type="submission" date="2019-06" db="EMBL/GenBank/DDBJ databases">
        <title>Gordonia isolated from sludge of a wastewater treatment plant.</title>
        <authorList>
            <person name="Tamura T."/>
            <person name="Aoyama K."/>
            <person name="Kang Y."/>
            <person name="Saito S."/>
            <person name="Akiyama N."/>
            <person name="Yazawa K."/>
            <person name="Gonoi T."/>
            <person name="Mikami Y."/>
        </authorList>
    </citation>
    <scope>NUCLEOTIDE SEQUENCE [LARGE SCALE GENOMIC DNA]</scope>
    <source>
        <strain evidence="3">NBRC 107696</strain>
    </source>
</reference>
<proteinExistence type="predicted"/>
<name>A0A7I9V4C5_9ACTN</name>
<keyword evidence="1" id="KW-1133">Transmembrane helix</keyword>
<evidence type="ECO:0000313" key="2">
    <source>
        <dbReference type="EMBL" id="GED99850.1"/>
    </source>
</evidence>
<feature type="transmembrane region" description="Helical" evidence="1">
    <location>
        <begin position="14"/>
        <end position="35"/>
    </location>
</feature>
<dbReference type="EMBL" id="BJOV01000001">
    <property type="protein sequence ID" value="GED99850.1"/>
    <property type="molecule type" value="Genomic_DNA"/>
</dbReference>
<evidence type="ECO:0000256" key="1">
    <source>
        <dbReference type="SAM" id="Phobius"/>
    </source>
</evidence>
<protein>
    <submittedName>
        <fullName evidence="2">Membrane protein</fullName>
    </submittedName>
</protein>
<sequence length="270" mass="29501">MFSGAFLRAFAKSLAFMLLCGAVGPAFLIIYFLMGDEGPSWMLWNGIGWTAVDVIAAYAFARYSVNSSARTAVLKATGVPGIGHIVGMRETNMEINDRRVVEFTLRVTGPRVTEFTTSLRFPMPVTATPAIAKGMFGVFVSADQTKVDIDWDATGLYIGSMPATFESSEDGQTYDLTGNAEALVQVIDVLRRNGISLDAMVDVRNDPAVRDEVMAIVRRYAVASPPMTKGQPADGRTLSQRLTELDGLFAGGRITREEYERLRGKAIDEY</sequence>
<dbReference type="AlphaFoldDB" id="A0A7I9V4C5"/>
<keyword evidence="1" id="KW-0472">Membrane</keyword>